<evidence type="ECO:0000259" key="8">
    <source>
        <dbReference type="PROSITE" id="PS50928"/>
    </source>
</evidence>
<accession>A0ABP5EWZ4</accession>
<dbReference type="CDD" id="cd06261">
    <property type="entry name" value="TM_PBP2"/>
    <property type="match status" value="1"/>
</dbReference>
<feature type="domain" description="ABC transmembrane type-1" evidence="8">
    <location>
        <begin position="78"/>
        <end position="259"/>
    </location>
</feature>
<dbReference type="InterPro" id="IPR035906">
    <property type="entry name" value="MetI-like_sf"/>
</dbReference>
<feature type="transmembrane region" description="Helical" evidence="6">
    <location>
        <begin position="194"/>
        <end position="219"/>
    </location>
</feature>
<feature type="region of interest" description="Disordered" evidence="7">
    <location>
        <begin position="1"/>
        <end position="27"/>
    </location>
</feature>
<keyword evidence="2 6" id="KW-0813">Transport</keyword>
<feature type="compositionally biased region" description="Low complexity" evidence="7">
    <location>
        <begin position="1"/>
        <end position="16"/>
    </location>
</feature>
<evidence type="ECO:0000256" key="1">
    <source>
        <dbReference type="ARBA" id="ARBA00004141"/>
    </source>
</evidence>
<feature type="transmembrane region" description="Helical" evidence="6">
    <location>
        <begin position="239"/>
        <end position="262"/>
    </location>
</feature>
<evidence type="ECO:0000313" key="10">
    <source>
        <dbReference type="Proteomes" id="UP001501585"/>
    </source>
</evidence>
<dbReference type="PROSITE" id="PS50928">
    <property type="entry name" value="ABC_TM1"/>
    <property type="match status" value="1"/>
</dbReference>
<evidence type="ECO:0000313" key="9">
    <source>
        <dbReference type="EMBL" id="GAA2008209.1"/>
    </source>
</evidence>
<evidence type="ECO:0000256" key="2">
    <source>
        <dbReference type="ARBA" id="ARBA00022448"/>
    </source>
</evidence>
<evidence type="ECO:0000256" key="5">
    <source>
        <dbReference type="ARBA" id="ARBA00023136"/>
    </source>
</evidence>
<comment type="subcellular location">
    <subcellularLocation>
        <location evidence="6">Cell membrane</location>
        <topology evidence="6">Multi-pass membrane protein</topology>
    </subcellularLocation>
    <subcellularLocation>
        <location evidence="1">Membrane</location>
        <topology evidence="1">Multi-pass membrane protein</topology>
    </subcellularLocation>
</comment>
<feature type="transmembrane region" description="Helical" evidence="6">
    <location>
        <begin position="140"/>
        <end position="158"/>
    </location>
</feature>
<dbReference type="PANTHER" id="PTHR30177">
    <property type="entry name" value="GLYCINE BETAINE/L-PROLINE TRANSPORT SYSTEM PERMEASE PROTEIN PROW"/>
    <property type="match status" value="1"/>
</dbReference>
<keyword evidence="3 6" id="KW-0812">Transmembrane</keyword>
<evidence type="ECO:0000256" key="4">
    <source>
        <dbReference type="ARBA" id="ARBA00022989"/>
    </source>
</evidence>
<dbReference type="InterPro" id="IPR051204">
    <property type="entry name" value="ABC_transp_perm/SBD"/>
</dbReference>
<dbReference type="PANTHER" id="PTHR30177:SF4">
    <property type="entry name" value="OSMOPROTECTANT IMPORT PERMEASE PROTEIN OSMW"/>
    <property type="match status" value="1"/>
</dbReference>
<dbReference type="Pfam" id="PF00528">
    <property type="entry name" value="BPD_transp_1"/>
    <property type="match status" value="1"/>
</dbReference>
<sequence>MTAPPNAAPAPDDAAPTSERAETASSPLGSGWRLFLTPAVILLLAAGALLYTWLGDGSGYLDNTELRSLNLDNIARRTSEHLQLAAVSTAIVLLIAIPMGILVSRDKMRWSTPIVLGIANIGQSAPPIGVLVLLAVSVGIGFWPAVIGLVIYAVLPALRNTMVGLQQVDPALIDAARGIGMPAWRVLFKVELPLALPLILAGIRTTLVLLVGMVGLAIFMNAGGLGQLVVAGNSTSRDATLFIGSLLIALLALLVDWIAGVVNRLVQPKGL</sequence>
<keyword evidence="4 6" id="KW-1133">Transmembrane helix</keyword>
<dbReference type="Proteomes" id="UP001501585">
    <property type="component" value="Unassembled WGS sequence"/>
</dbReference>
<dbReference type="EMBL" id="BAAAPC010000018">
    <property type="protein sequence ID" value="GAA2008209.1"/>
    <property type="molecule type" value="Genomic_DNA"/>
</dbReference>
<feature type="transmembrane region" description="Helical" evidence="6">
    <location>
        <begin position="34"/>
        <end position="54"/>
    </location>
</feature>
<keyword evidence="10" id="KW-1185">Reference proteome</keyword>
<keyword evidence="5 6" id="KW-0472">Membrane</keyword>
<name>A0ABP5EWZ4_9ACTN</name>
<gene>
    <name evidence="9" type="ORF">GCM10009799_39810</name>
</gene>
<feature type="transmembrane region" description="Helical" evidence="6">
    <location>
        <begin position="82"/>
        <end position="102"/>
    </location>
</feature>
<dbReference type="InterPro" id="IPR000515">
    <property type="entry name" value="MetI-like"/>
</dbReference>
<proteinExistence type="inferred from homology"/>
<reference evidence="10" key="1">
    <citation type="journal article" date="2019" name="Int. J. Syst. Evol. Microbiol.">
        <title>The Global Catalogue of Microorganisms (GCM) 10K type strain sequencing project: providing services to taxonomists for standard genome sequencing and annotation.</title>
        <authorList>
            <consortium name="The Broad Institute Genomics Platform"/>
            <consortium name="The Broad Institute Genome Sequencing Center for Infectious Disease"/>
            <person name="Wu L."/>
            <person name="Ma J."/>
        </authorList>
    </citation>
    <scope>NUCLEOTIDE SEQUENCE [LARGE SCALE GENOMIC DNA]</scope>
    <source>
        <strain evidence="10">JCM 15313</strain>
    </source>
</reference>
<protein>
    <submittedName>
        <fullName evidence="9">ABC transporter permease</fullName>
    </submittedName>
</protein>
<evidence type="ECO:0000256" key="7">
    <source>
        <dbReference type="SAM" id="MobiDB-lite"/>
    </source>
</evidence>
<comment type="caution">
    <text evidence="9">The sequence shown here is derived from an EMBL/GenBank/DDBJ whole genome shotgun (WGS) entry which is preliminary data.</text>
</comment>
<dbReference type="Gene3D" id="1.10.3720.10">
    <property type="entry name" value="MetI-like"/>
    <property type="match status" value="1"/>
</dbReference>
<comment type="similarity">
    <text evidence="6">Belongs to the binding-protein-dependent transport system permease family.</text>
</comment>
<dbReference type="RefSeq" id="WP_344100869.1">
    <property type="nucleotide sequence ID" value="NZ_BAAAPC010000018.1"/>
</dbReference>
<evidence type="ECO:0000256" key="6">
    <source>
        <dbReference type="RuleBase" id="RU363032"/>
    </source>
</evidence>
<evidence type="ECO:0000256" key="3">
    <source>
        <dbReference type="ARBA" id="ARBA00022692"/>
    </source>
</evidence>
<organism evidence="9 10">
    <name type="scientific">Nocardiopsis rhodophaea</name>
    <dbReference type="NCBI Taxonomy" id="280238"/>
    <lineage>
        <taxon>Bacteria</taxon>
        <taxon>Bacillati</taxon>
        <taxon>Actinomycetota</taxon>
        <taxon>Actinomycetes</taxon>
        <taxon>Streptosporangiales</taxon>
        <taxon>Nocardiopsidaceae</taxon>
        <taxon>Nocardiopsis</taxon>
    </lineage>
</organism>
<dbReference type="SUPFAM" id="SSF161098">
    <property type="entry name" value="MetI-like"/>
    <property type="match status" value="1"/>
</dbReference>